<dbReference type="EMBL" id="BAAASL010000013">
    <property type="protein sequence ID" value="GAA2719560.1"/>
    <property type="molecule type" value="Genomic_DNA"/>
</dbReference>
<proteinExistence type="predicted"/>
<evidence type="ECO:0000259" key="1">
    <source>
        <dbReference type="Pfam" id="PF01370"/>
    </source>
</evidence>
<dbReference type="PROSITE" id="PS51257">
    <property type="entry name" value="PROKAR_LIPOPROTEIN"/>
    <property type="match status" value="1"/>
</dbReference>
<dbReference type="Proteomes" id="UP001500886">
    <property type="component" value="Unassembled WGS sequence"/>
</dbReference>
<comment type="caution">
    <text evidence="2">The sequence shown here is derived from an EMBL/GenBank/DDBJ whole genome shotgun (WGS) entry which is preliminary data.</text>
</comment>
<dbReference type="Pfam" id="PF01370">
    <property type="entry name" value="Epimerase"/>
    <property type="match status" value="1"/>
</dbReference>
<dbReference type="InterPro" id="IPR001509">
    <property type="entry name" value="Epimerase_deHydtase"/>
</dbReference>
<gene>
    <name evidence="2" type="ORF">GCM10010315_37950</name>
</gene>
<protein>
    <recommendedName>
        <fullName evidence="1">NAD-dependent epimerase/dehydratase domain-containing protein</fullName>
    </recommendedName>
</protein>
<feature type="domain" description="NAD-dependent epimerase/dehydratase" evidence="1">
    <location>
        <begin position="24"/>
        <end position="251"/>
    </location>
</feature>
<reference evidence="3" key="1">
    <citation type="journal article" date="2019" name="Int. J. Syst. Evol. Microbiol.">
        <title>The Global Catalogue of Microorganisms (GCM) 10K type strain sequencing project: providing services to taxonomists for standard genome sequencing and annotation.</title>
        <authorList>
            <consortium name="The Broad Institute Genomics Platform"/>
            <consortium name="The Broad Institute Genome Sequencing Center for Infectious Disease"/>
            <person name="Wu L."/>
            <person name="Ma J."/>
        </authorList>
    </citation>
    <scope>NUCLEOTIDE SEQUENCE [LARGE SCALE GENOMIC DNA]</scope>
    <source>
        <strain evidence="3">JCM 4542</strain>
    </source>
</reference>
<accession>A0ABP6GDT1</accession>
<dbReference type="Gene3D" id="3.40.50.720">
    <property type="entry name" value="NAD(P)-binding Rossmann-like Domain"/>
    <property type="match status" value="1"/>
</dbReference>
<keyword evidence="3" id="KW-1185">Reference proteome</keyword>
<dbReference type="InterPro" id="IPR036291">
    <property type="entry name" value="NAD(P)-bd_dom_sf"/>
</dbReference>
<evidence type="ECO:0000313" key="3">
    <source>
        <dbReference type="Proteomes" id="UP001500886"/>
    </source>
</evidence>
<evidence type="ECO:0000313" key="2">
    <source>
        <dbReference type="EMBL" id="GAA2719560.1"/>
    </source>
</evidence>
<sequence>MAVVRPGCELLTTMTTITERTGTVAVLGATGCVGRSVCDVLRAAGHEVLAVARRPAPHPVADDFVPLDVAAAAPGRIAELLDHHQVVAVVNATGGWDTTEQEMTYAHVDLVDRLVAGCALAGRRMRVVHMGSIHEYGPVPEGTRIDEGWAPAPVTPYGRTKLAGSRRLLAATEAGRVDGVVLRAVNVCGPHTTPASFLGAVLTRLRNRPPGEVLSFDVAEARRDFMDVRDLARAALAAVRVPDPARVVNLGRGEAVPVRDLVGHLLDAAGAGPEAARLKVADVPSKGGSWTCADIRLAARTLGWRPRIPLRDSLRAMWDAAAGTASHREQT</sequence>
<organism evidence="2 3">
    <name type="scientific">Streptomyces luteosporeus</name>
    <dbReference type="NCBI Taxonomy" id="173856"/>
    <lineage>
        <taxon>Bacteria</taxon>
        <taxon>Bacillati</taxon>
        <taxon>Actinomycetota</taxon>
        <taxon>Actinomycetes</taxon>
        <taxon>Kitasatosporales</taxon>
        <taxon>Streptomycetaceae</taxon>
        <taxon>Streptomyces</taxon>
    </lineage>
</organism>
<dbReference type="CDD" id="cd08946">
    <property type="entry name" value="SDR_e"/>
    <property type="match status" value="1"/>
</dbReference>
<dbReference type="SUPFAM" id="SSF51735">
    <property type="entry name" value="NAD(P)-binding Rossmann-fold domains"/>
    <property type="match status" value="1"/>
</dbReference>
<dbReference type="RefSeq" id="WP_344436594.1">
    <property type="nucleotide sequence ID" value="NZ_BAAASL010000013.1"/>
</dbReference>
<name>A0ABP6GDT1_9ACTN</name>
<dbReference type="PANTHER" id="PTHR43245">
    <property type="entry name" value="BIFUNCTIONAL POLYMYXIN RESISTANCE PROTEIN ARNA"/>
    <property type="match status" value="1"/>
</dbReference>
<dbReference type="InterPro" id="IPR050177">
    <property type="entry name" value="Lipid_A_modif_metabolic_enz"/>
</dbReference>